<keyword evidence="3" id="KW-0326">Glycosidase</keyword>
<proteinExistence type="inferred from homology"/>
<dbReference type="Gene3D" id="3.30.379.10">
    <property type="entry name" value="Chitobiase/beta-hexosaminidase domain 2-like"/>
    <property type="match status" value="1"/>
</dbReference>
<evidence type="ECO:0000313" key="10">
    <source>
        <dbReference type="Proteomes" id="UP000232163"/>
    </source>
</evidence>
<feature type="chain" id="PRO_5014770462" description="N-acetyl-beta-glucosaminidase" evidence="6">
    <location>
        <begin position="22"/>
        <end position="827"/>
    </location>
</feature>
<dbReference type="SUPFAM" id="SSF51445">
    <property type="entry name" value="(Trans)glycosidases"/>
    <property type="match status" value="1"/>
</dbReference>
<evidence type="ECO:0000256" key="3">
    <source>
        <dbReference type="ARBA" id="ARBA00023295"/>
    </source>
</evidence>
<feature type="domain" description="Glycoside hydrolase family 20 catalytic" evidence="7">
    <location>
        <begin position="414"/>
        <end position="575"/>
    </location>
</feature>
<keyword evidence="2" id="KW-0378">Hydrolase</keyword>
<dbReference type="Proteomes" id="UP000232163">
    <property type="component" value="Unassembled WGS sequence"/>
</dbReference>
<accession>A0A2N9VR38</accession>
<comment type="caution">
    <text evidence="9">The sequence shown here is derived from an EMBL/GenBank/DDBJ whole genome shotgun (WGS) entry which is preliminary data.</text>
</comment>
<evidence type="ECO:0000256" key="5">
    <source>
        <dbReference type="PIRSR" id="PIRSR625705-1"/>
    </source>
</evidence>
<dbReference type="InterPro" id="IPR015882">
    <property type="entry name" value="HEX_bac_N"/>
</dbReference>
<sequence length="827" mass="92157">MKKALLATVALSILLAGCNGSDDKTSEQTSSTFTELNNRIGALDAAQKQSQATIDEQNRKIVVLTQSQEALASLQARFDALQKAYDESPKFDPETLKKVEDGLADLTKQFNDSAKFDPEALKESLKKLQDQIDKGPTSQAVTDLDTAIDDLEKKLVDATSFETVKTEVERLTKLLAGIDTDTPTTLKETLAALRKDLDGKTTLDPAEIKNIGDRLAELETFVAALAAPLLPGPAPTVDVRTLRPTFQSFTAAPESFQLRETSRIVIDSDDEGFKTALNAPMGWAQKLRFATGLKLEVVNGVKAVPGDIILSGKPDQLLLDTAETAKVTWDKEVEDVWRGRTAPWVVDSVSIKDVLKEGYTYTADANNVTLTYNQNFGAIHALQTLYQLLASDRRTPGEHRWLLGGKGVDYPQSEYRGVMIDVGRKFVSVDDLIGLMDKMSLHKLNILHLHVSDNVGDRFGNYTGFFRLYDESLSEEYKKLRPSDGKYYTKADITRLEDAALAYGIEVLPEIDLPGHAQAFISVNPTFVSKDHHLSLDVKKPEVIDYIKRLVPEFATWFRSGKYHFGADEVFDTSKPDVTKFVNDMAASLRPKVGPNLFGIWSGAADLTTVNSDITVFNWTRESRDQLAGKKWVDYEWTYFVPFIDYWQPNKGEMTLASQYDTYYESAGRNTGIPIGREIAVWNDSALNHTYGFELMNAGIRLGVPGHGLVLWNGLSFDEDNNFVSYDKLPGFQTSLSHEQSSYWIRNKYPSLSGQQAMEILLDTATFRHIDWKQSTGIRIPAASDRPNEIATDPLGWDPLDMAAAFKKAEDLVKQQSFTKTGVMKLQ</sequence>
<evidence type="ECO:0000256" key="6">
    <source>
        <dbReference type="SAM" id="SignalP"/>
    </source>
</evidence>
<dbReference type="InterPro" id="IPR052764">
    <property type="entry name" value="GH20_Enzymes"/>
</dbReference>
<evidence type="ECO:0000259" key="7">
    <source>
        <dbReference type="Pfam" id="PF00728"/>
    </source>
</evidence>
<dbReference type="InterPro" id="IPR025705">
    <property type="entry name" value="Beta_hexosaminidase_sua/sub"/>
</dbReference>
<dbReference type="InterPro" id="IPR029018">
    <property type="entry name" value="Hex-like_dom2"/>
</dbReference>
<dbReference type="PROSITE" id="PS51257">
    <property type="entry name" value="PROKAR_LIPOPROTEIN"/>
    <property type="match status" value="1"/>
</dbReference>
<dbReference type="AlphaFoldDB" id="A0A2N9VR38"/>
<dbReference type="InterPro" id="IPR015883">
    <property type="entry name" value="Glyco_hydro_20_cat"/>
</dbReference>
<evidence type="ECO:0000313" key="9">
    <source>
        <dbReference type="EMBL" id="PIO41956.1"/>
    </source>
</evidence>
<dbReference type="KEGG" id="pht:BLM14_12675"/>
<dbReference type="PANTHER" id="PTHR43678:SF1">
    <property type="entry name" value="BETA-N-ACETYLHEXOSAMINIDASE"/>
    <property type="match status" value="1"/>
</dbReference>
<comment type="similarity">
    <text evidence="1">Belongs to the glycosyl hydrolase 20 family.</text>
</comment>
<gene>
    <name evidence="9" type="ORF">B5P45_23125</name>
</gene>
<dbReference type="OrthoDB" id="9763537at2"/>
<dbReference type="PRINTS" id="PR00738">
    <property type="entry name" value="GLHYDRLASE20"/>
</dbReference>
<dbReference type="Gene3D" id="3.20.20.80">
    <property type="entry name" value="Glycosidases"/>
    <property type="match status" value="1"/>
</dbReference>
<name>A0A2N9VR38_9HYPH</name>
<feature type="active site" description="Proton donor" evidence="5">
    <location>
        <position position="569"/>
    </location>
</feature>
<dbReference type="RefSeq" id="WP_099999715.1">
    <property type="nucleotide sequence ID" value="NZ_CP017940.1"/>
</dbReference>
<reference evidence="9 10" key="1">
    <citation type="journal article" date="2017" name="Int J Environ Stud">
        <title>Does the Miocene-Pliocene relict legume Oxytropis triphylla form nitrogen-fixing nodules with a combination of bacterial strains?</title>
        <authorList>
            <person name="Safronova V."/>
            <person name="Belimov A."/>
            <person name="Sazanova A."/>
            <person name="Kuznetsova I."/>
            <person name="Popova J."/>
            <person name="Andronov E."/>
            <person name="Verkhozina A."/>
            <person name="Tikhonovich I."/>
        </authorList>
    </citation>
    <scope>NUCLEOTIDE SEQUENCE [LARGE SCALE GENOMIC DNA]</scope>
    <source>
        <strain evidence="9 10">Tri-38</strain>
    </source>
</reference>
<dbReference type="GO" id="GO:0004563">
    <property type="term" value="F:beta-N-acetylhexosaminidase activity"/>
    <property type="evidence" value="ECO:0007669"/>
    <property type="project" value="InterPro"/>
</dbReference>
<dbReference type="Pfam" id="PF00728">
    <property type="entry name" value="Glyco_hydro_20"/>
    <property type="match status" value="1"/>
</dbReference>
<feature type="signal peptide" evidence="6">
    <location>
        <begin position="1"/>
        <end position="21"/>
    </location>
</feature>
<dbReference type="PANTHER" id="PTHR43678">
    <property type="entry name" value="PUTATIVE (AFU_ORTHOLOGUE AFUA_2G00640)-RELATED"/>
    <property type="match status" value="1"/>
</dbReference>
<keyword evidence="10" id="KW-1185">Reference proteome</keyword>
<evidence type="ECO:0000256" key="4">
    <source>
        <dbReference type="ARBA" id="ARBA00033000"/>
    </source>
</evidence>
<evidence type="ECO:0000256" key="1">
    <source>
        <dbReference type="ARBA" id="ARBA00006285"/>
    </source>
</evidence>
<keyword evidence="6" id="KW-0732">Signal</keyword>
<feature type="domain" description="Beta-hexosaminidase bacterial type N-terminal" evidence="8">
    <location>
        <begin position="242"/>
        <end position="393"/>
    </location>
</feature>
<dbReference type="Pfam" id="PF02838">
    <property type="entry name" value="Glyco_hydro_20b"/>
    <property type="match status" value="1"/>
</dbReference>
<dbReference type="EMBL" id="MZMT01000053">
    <property type="protein sequence ID" value="PIO41956.1"/>
    <property type="molecule type" value="Genomic_DNA"/>
</dbReference>
<dbReference type="Gene3D" id="1.10.287.1490">
    <property type="match status" value="1"/>
</dbReference>
<dbReference type="SUPFAM" id="SSF55545">
    <property type="entry name" value="beta-N-acetylhexosaminidase-like domain"/>
    <property type="match status" value="1"/>
</dbReference>
<dbReference type="GO" id="GO:0005975">
    <property type="term" value="P:carbohydrate metabolic process"/>
    <property type="evidence" value="ECO:0007669"/>
    <property type="project" value="InterPro"/>
</dbReference>
<protein>
    <recommendedName>
        <fullName evidence="4">N-acetyl-beta-glucosaminidase</fullName>
    </recommendedName>
</protein>
<evidence type="ECO:0000256" key="2">
    <source>
        <dbReference type="ARBA" id="ARBA00022801"/>
    </source>
</evidence>
<evidence type="ECO:0000259" key="8">
    <source>
        <dbReference type="Pfam" id="PF02838"/>
    </source>
</evidence>
<organism evidence="9 10">
    <name type="scientific">Phyllobacterium zundukense</name>
    <dbReference type="NCBI Taxonomy" id="1867719"/>
    <lineage>
        <taxon>Bacteria</taxon>
        <taxon>Pseudomonadati</taxon>
        <taxon>Pseudomonadota</taxon>
        <taxon>Alphaproteobacteria</taxon>
        <taxon>Hyphomicrobiales</taxon>
        <taxon>Phyllobacteriaceae</taxon>
        <taxon>Phyllobacterium</taxon>
    </lineage>
</organism>
<dbReference type="InterPro" id="IPR017853">
    <property type="entry name" value="GH"/>
</dbReference>